<dbReference type="EMBL" id="CP042469">
    <property type="protein sequence ID" value="QOX63392.1"/>
    <property type="molecule type" value="Genomic_DNA"/>
</dbReference>
<keyword evidence="2" id="KW-1185">Reference proteome</keyword>
<dbReference type="Proteomes" id="UP000594014">
    <property type="component" value="Chromosome"/>
</dbReference>
<gene>
    <name evidence="1" type="ORF">FRZ06_08515</name>
</gene>
<evidence type="ECO:0000313" key="2">
    <source>
        <dbReference type="Proteomes" id="UP000594014"/>
    </source>
</evidence>
<proteinExistence type="predicted"/>
<organism evidence="1 2">
    <name type="scientific">Anoxybacterium hadale</name>
    <dbReference type="NCBI Taxonomy" id="3408580"/>
    <lineage>
        <taxon>Bacteria</taxon>
        <taxon>Bacillati</taxon>
        <taxon>Bacillota</taxon>
        <taxon>Clostridia</taxon>
        <taxon>Peptostreptococcales</taxon>
        <taxon>Anaerovoracaceae</taxon>
        <taxon>Anoxybacterium</taxon>
    </lineage>
</organism>
<evidence type="ECO:0000313" key="1">
    <source>
        <dbReference type="EMBL" id="QOX63392.1"/>
    </source>
</evidence>
<name>A0ACD1AAA7_9FIRM</name>
<accession>A0ACD1AAA7</accession>
<sequence length="123" mass="12948">MAKSLFKLIVSASANIDTFTKPAPVEYFYRLNPANRTSGTLTIPAASFTNSTGGAVTSITKATTDDGYYQLFINGVLQQTAMYTIASTQVVITQTSLVPTSAPITLAVNNFAPTSTAVITVTT</sequence>
<protein>
    <submittedName>
        <fullName evidence="1">DUF4183 domain-containing protein</fullName>
    </submittedName>
</protein>
<reference evidence="1" key="1">
    <citation type="submission" date="2019-08" db="EMBL/GenBank/DDBJ databases">
        <title>Genome sequence of Clostridiales bacterium MT110.</title>
        <authorList>
            <person name="Cao J."/>
        </authorList>
    </citation>
    <scope>NUCLEOTIDE SEQUENCE</scope>
    <source>
        <strain evidence="1">MT110</strain>
    </source>
</reference>